<keyword evidence="2" id="KW-1185">Reference proteome</keyword>
<evidence type="ECO:0000313" key="1">
    <source>
        <dbReference type="EMBL" id="KRY04851.1"/>
    </source>
</evidence>
<proteinExistence type="predicted"/>
<dbReference type="EMBL" id="JYDQ01001666">
    <property type="protein sequence ID" value="KRY04851.1"/>
    <property type="molecule type" value="Genomic_DNA"/>
</dbReference>
<dbReference type="Proteomes" id="UP000054783">
    <property type="component" value="Unassembled WGS sequence"/>
</dbReference>
<gene>
    <name evidence="1" type="ORF">T12_7769</name>
</gene>
<name>A0A0V0YXU7_9BILA</name>
<comment type="caution">
    <text evidence="1">The sequence shown here is derived from an EMBL/GenBank/DDBJ whole genome shotgun (WGS) entry which is preliminary data.</text>
</comment>
<reference evidence="1 2" key="1">
    <citation type="submission" date="2015-01" db="EMBL/GenBank/DDBJ databases">
        <title>Evolution of Trichinella species and genotypes.</title>
        <authorList>
            <person name="Korhonen P.K."/>
            <person name="Edoardo P."/>
            <person name="Giuseppe L.R."/>
            <person name="Gasser R.B."/>
        </authorList>
    </citation>
    <scope>NUCLEOTIDE SEQUENCE [LARGE SCALE GENOMIC DNA]</scope>
    <source>
        <strain evidence="1">ISS2496</strain>
    </source>
</reference>
<dbReference type="AlphaFoldDB" id="A0A0V0YXU7"/>
<accession>A0A0V0YXU7</accession>
<protein>
    <submittedName>
        <fullName evidence="1">Uncharacterized protein</fullName>
    </submittedName>
</protein>
<organism evidence="1 2">
    <name type="scientific">Trichinella patagoniensis</name>
    <dbReference type="NCBI Taxonomy" id="990121"/>
    <lineage>
        <taxon>Eukaryota</taxon>
        <taxon>Metazoa</taxon>
        <taxon>Ecdysozoa</taxon>
        <taxon>Nematoda</taxon>
        <taxon>Enoplea</taxon>
        <taxon>Dorylaimia</taxon>
        <taxon>Trichinellida</taxon>
        <taxon>Trichinellidae</taxon>
        <taxon>Trichinella</taxon>
    </lineage>
</organism>
<sequence length="36" mass="4084">MEVDTSVMIILGMSWNTSTIAQREVAFVREATIINR</sequence>
<evidence type="ECO:0000313" key="2">
    <source>
        <dbReference type="Proteomes" id="UP000054783"/>
    </source>
</evidence>